<dbReference type="RefSeq" id="XP_006821209.1">
    <property type="nucleotide sequence ID" value="XM_006821146.1"/>
</dbReference>
<accession>A0ABM0MMG8</accession>
<evidence type="ECO:0000313" key="2">
    <source>
        <dbReference type="RefSeq" id="XP_006821209.1"/>
    </source>
</evidence>
<keyword evidence="1" id="KW-1185">Reference proteome</keyword>
<evidence type="ECO:0000313" key="1">
    <source>
        <dbReference type="Proteomes" id="UP000694865"/>
    </source>
</evidence>
<proteinExistence type="predicted"/>
<organism evidence="1 2">
    <name type="scientific">Saccoglossus kowalevskii</name>
    <name type="common">Acorn worm</name>
    <dbReference type="NCBI Taxonomy" id="10224"/>
    <lineage>
        <taxon>Eukaryota</taxon>
        <taxon>Metazoa</taxon>
        <taxon>Hemichordata</taxon>
        <taxon>Enteropneusta</taxon>
        <taxon>Harrimaniidae</taxon>
        <taxon>Saccoglossus</taxon>
    </lineage>
</organism>
<dbReference type="Proteomes" id="UP000694865">
    <property type="component" value="Unplaced"/>
</dbReference>
<name>A0ABM0MMG8_SACKO</name>
<reference evidence="2" key="1">
    <citation type="submission" date="2025-08" db="UniProtKB">
        <authorList>
            <consortium name="RefSeq"/>
        </authorList>
    </citation>
    <scope>IDENTIFICATION</scope>
    <source>
        <tissue evidence="2">Testes</tissue>
    </source>
</reference>
<gene>
    <name evidence="2" type="primary">LOC102801763</name>
</gene>
<dbReference type="GeneID" id="102801763"/>
<sequence>MGAGSSKARARTDWYKVHILDKDNDQLVQATGRIKVTSSHMTYTDDRDEYVLPLQNIIRHSLTDDVLTVEISKFQRTSQRAVYSFKSDSAKTIFKEIDRNCRQLAKGIAKSTERMMKGVSV</sequence>
<protein>
    <submittedName>
        <fullName evidence="2">Uncharacterized protein LOC102801763</fullName>
    </submittedName>
</protein>